<accession>A0A7J3WBW0</accession>
<proteinExistence type="predicted"/>
<gene>
    <name evidence="2" type="ORF">ENM30_02405</name>
    <name evidence="1" type="ORF">ENU43_07965</name>
</gene>
<evidence type="ECO:0000313" key="2">
    <source>
        <dbReference type="EMBL" id="HHN52146.1"/>
    </source>
</evidence>
<comment type="caution">
    <text evidence="2">The sequence shown here is derived from an EMBL/GenBank/DDBJ whole genome shotgun (WGS) entry which is preliminary data.</text>
</comment>
<dbReference type="AlphaFoldDB" id="A0A7J3WBW0"/>
<dbReference type="EMBL" id="DRXG01000046">
    <property type="protein sequence ID" value="HHN52146.1"/>
    <property type="molecule type" value="Genomic_DNA"/>
</dbReference>
<reference evidence="2" key="1">
    <citation type="journal article" date="2020" name="mSystems">
        <title>Genome- and Community-Level Interaction Insights into Carbon Utilization and Element Cycling Functions of Hydrothermarchaeota in Hydrothermal Sediment.</title>
        <authorList>
            <person name="Zhou Z."/>
            <person name="Liu Y."/>
            <person name="Xu W."/>
            <person name="Pan J."/>
            <person name="Luo Z.H."/>
            <person name="Li M."/>
        </authorList>
    </citation>
    <scope>NUCLEOTIDE SEQUENCE [LARGE SCALE GENOMIC DNA]</scope>
    <source>
        <strain evidence="2">SpSt-1073</strain>
        <strain evidence="1">SpSt-669</strain>
    </source>
</reference>
<protein>
    <submittedName>
        <fullName evidence="2">Uncharacterized protein</fullName>
    </submittedName>
</protein>
<organism evidence="2">
    <name type="scientific">Caldiarchaeum subterraneum</name>
    <dbReference type="NCBI Taxonomy" id="311458"/>
    <lineage>
        <taxon>Archaea</taxon>
        <taxon>Nitrososphaerota</taxon>
        <taxon>Candidatus Caldarchaeales</taxon>
        <taxon>Candidatus Caldarchaeaceae</taxon>
        <taxon>Candidatus Caldarchaeum</taxon>
    </lineage>
</organism>
<dbReference type="Gene3D" id="1.10.3480.10">
    <property type="entry name" value="TorD-like"/>
    <property type="match status" value="1"/>
</dbReference>
<dbReference type="EMBL" id="DTCM01000095">
    <property type="protein sequence ID" value="HGL41579.1"/>
    <property type="molecule type" value="Genomic_DNA"/>
</dbReference>
<name>A0A7J3WBW0_CALS0</name>
<dbReference type="InterPro" id="IPR036411">
    <property type="entry name" value="TorD-like_sf"/>
</dbReference>
<dbReference type="SUPFAM" id="SSF89155">
    <property type="entry name" value="TorD-like"/>
    <property type="match status" value="1"/>
</dbReference>
<evidence type="ECO:0000313" key="1">
    <source>
        <dbReference type="EMBL" id="HGL41579.1"/>
    </source>
</evidence>
<sequence>MKDMDDAFQRANLYVSIYVMLRCISSGEEVPVEVAEFLEAVGVEVPRSDEELAKYIGTLSASAVRTDLSPASRNQLRQHVMAFMTQAGYEVPETADSLLTMAAFAARLAIDAYVKQLTDEREADRLWRLLTRFLNTHLLPTLRLAKPPNQTAAKTLTTLANIIKEDVQDLAKKFQVTIFRLH</sequence>